<evidence type="ECO:0000313" key="2">
    <source>
        <dbReference type="Proteomes" id="UP001204579"/>
    </source>
</evidence>
<accession>A0AAW5MXY6</accession>
<evidence type="ECO:0000313" key="1">
    <source>
        <dbReference type="EMBL" id="MCR8873183.1"/>
    </source>
</evidence>
<keyword evidence="2" id="KW-1185">Reference proteome</keyword>
<sequence>MFNNREDILKFLIEYQLFAPSVSAFATRLVYNNRVKIYRLVNGKIKKVETIDQIWNNVCENLGVSGERLVEMAVIAERAKWFLNLTNDYPFDKKDSLWPERILQAFVDKDYTSLPKSFVNEILPLLEDLKKDNEEVFSVYSCSFMSRPTN</sequence>
<protein>
    <submittedName>
        <fullName evidence="1">Uncharacterized protein</fullName>
    </submittedName>
</protein>
<dbReference type="EMBL" id="JANRHJ010000003">
    <property type="protein sequence ID" value="MCR8873183.1"/>
    <property type="molecule type" value="Genomic_DNA"/>
</dbReference>
<dbReference type="Proteomes" id="UP001204579">
    <property type="component" value="Unassembled WGS sequence"/>
</dbReference>
<organism evidence="1 2">
    <name type="scientific">Phocaeicola barnesiae</name>
    <dbReference type="NCBI Taxonomy" id="376804"/>
    <lineage>
        <taxon>Bacteria</taxon>
        <taxon>Pseudomonadati</taxon>
        <taxon>Bacteroidota</taxon>
        <taxon>Bacteroidia</taxon>
        <taxon>Bacteroidales</taxon>
        <taxon>Bacteroidaceae</taxon>
        <taxon>Phocaeicola</taxon>
    </lineage>
</organism>
<reference evidence="1 2" key="1">
    <citation type="submission" date="2022-08" db="EMBL/GenBank/DDBJ databases">
        <authorList>
            <person name="Zeman M."/>
            <person name="Kubasova T."/>
        </authorList>
    </citation>
    <scope>NUCLEOTIDE SEQUENCE [LARGE SCALE GENOMIC DNA]</scope>
    <source>
        <strain evidence="1 2">ET62</strain>
    </source>
</reference>
<comment type="caution">
    <text evidence="1">The sequence shown here is derived from an EMBL/GenBank/DDBJ whole genome shotgun (WGS) entry which is preliminary data.</text>
</comment>
<proteinExistence type="predicted"/>
<name>A0AAW5MXY6_9BACT</name>
<gene>
    <name evidence="1" type="ORF">NW209_03945</name>
</gene>
<dbReference type="AlphaFoldDB" id="A0AAW5MXY6"/>
<dbReference type="RefSeq" id="WP_258335457.1">
    <property type="nucleotide sequence ID" value="NZ_JANRHJ010000003.1"/>
</dbReference>